<feature type="transmembrane region" description="Helical" evidence="1">
    <location>
        <begin position="12"/>
        <end position="32"/>
    </location>
</feature>
<dbReference type="KEGG" id="aacx:DEACI_1892"/>
<keyword evidence="1" id="KW-1133">Transmembrane helix</keyword>
<dbReference type="AlphaFoldDB" id="A0A8S0W325"/>
<protein>
    <submittedName>
        <fullName evidence="2">Uncharacterized protein</fullName>
    </submittedName>
</protein>
<keyword evidence="1" id="KW-0812">Transmembrane</keyword>
<evidence type="ECO:0000313" key="3">
    <source>
        <dbReference type="EMBL" id="CEJ08483.1"/>
    </source>
</evidence>
<keyword evidence="4" id="KW-1185">Reference proteome</keyword>
<evidence type="ECO:0000256" key="1">
    <source>
        <dbReference type="SAM" id="Phobius"/>
    </source>
</evidence>
<keyword evidence="1" id="KW-0472">Membrane</keyword>
<evidence type="ECO:0000313" key="4">
    <source>
        <dbReference type="Proteomes" id="UP001071230"/>
    </source>
</evidence>
<proteinExistence type="predicted"/>
<dbReference type="EMBL" id="LR746496">
    <property type="protein sequence ID" value="CAA7601238.1"/>
    <property type="molecule type" value="Genomic_DNA"/>
</dbReference>
<accession>A0A8S0W325</accession>
<name>A0A8S0W325_9FIRM</name>
<reference evidence="3" key="1">
    <citation type="submission" date="2014-11" db="EMBL/GenBank/DDBJ databases">
        <authorList>
            <person name="Hornung B.V."/>
        </authorList>
    </citation>
    <scope>NUCLEOTIDE SEQUENCE</scope>
    <source>
        <strain evidence="3">INE</strain>
    </source>
</reference>
<sequence>MNAYRSTEPSNYWITALKICILIVALLLSIFVLGKVFFWLLALVFAIVKVVAFIALVVIVAHLLLKLLFGFDLYHFVFGNRSRR</sequence>
<dbReference type="Proteomes" id="UP000836597">
    <property type="component" value="Chromosome"/>
</dbReference>
<evidence type="ECO:0000313" key="2">
    <source>
        <dbReference type="EMBL" id="CAA7601238.1"/>
    </source>
</evidence>
<dbReference type="EMBL" id="CDGJ01000082">
    <property type="protein sequence ID" value="CEJ08483.1"/>
    <property type="molecule type" value="Genomic_DNA"/>
</dbReference>
<gene>
    <name evidence="2" type="ORF">DEACI_1892</name>
    <name evidence="3" type="ORF">DEACI_2960</name>
</gene>
<feature type="transmembrane region" description="Helical" evidence="1">
    <location>
        <begin position="38"/>
        <end position="65"/>
    </location>
</feature>
<organism evidence="2">
    <name type="scientific">Acididesulfobacillus acetoxydans</name>
    <dbReference type="NCBI Taxonomy" id="1561005"/>
    <lineage>
        <taxon>Bacteria</taxon>
        <taxon>Bacillati</taxon>
        <taxon>Bacillota</taxon>
        <taxon>Clostridia</taxon>
        <taxon>Eubacteriales</taxon>
        <taxon>Peptococcaceae</taxon>
        <taxon>Acididesulfobacillus</taxon>
    </lineage>
</organism>
<reference evidence="2" key="2">
    <citation type="submission" date="2020-01" db="EMBL/GenBank/DDBJ databases">
        <authorList>
            <person name="Hornung B."/>
        </authorList>
    </citation>
    <scope>NUCLEOTIDE SEQUENCE</scope>
    <source>
        <strain evidence="2">PacBioINE</strain>
    </source>
</reference>
<dbReference type="Proteomes" id="UP001071230">
    <property type="component" value="Unassembled WGS sequence"/>
</dbReference>
<dbReference type="RefSeq" id="WP_240984796.1">
    <property type="nucleotide sequence ID" value="NZ_LR746496.1"/>
</dbReference>